<keyword evidence="1 5" id="KW-0963">Cytoplasm</keyword>
<organism evidence="7 8">
    <name type="scientific">Acetobacter vaccinii</name>
    <dbReference type="NCBI Taxonomy" id="2592655"/>
    <lineage>
        <taxon>Bacteria</taxon>
        <taxon>Pseudomonadati</taxon>
        <taxon>Pseudomonadota</taxon>
        <taxon>Alphaproteobacteria</taxon>
        <taxon>Acetobacterales</taxon>
        <taxon>Acetobacteraceae</taxon>
        <taxon>Acetobacter</taxon>
    </lineage>
</organism>
<dbReference type="CDD" id="cd16964">
    <property type="entry name" value="YqgF"/>
    <property type="match status" value="1"/>
</dbReference>
<sequence>MTTLLSLSELAAILPAQARLLGIDPGSKQVGLAMSDVSRMVASPLQTLKRGKLGQMATTIKALAVEHGIGGLVVGVPLSLDGSFGPAAQASRDWTLALSEQTGLPACLWDERLSSSAVNRMLIQEADLSRSRRAEMVDRLAAAYTLQAALDAIPMAVARNG</sequence>
<evidence type="ECO:0000256" key="5">
    <source>
        <dbReference type="HAMAP-Rule" id="MF_00651"/>
    </source>
</evidence>
<dbReference type="InterPro" id="IPR005227">
    <property type="entry name" value="YqgF"/>
</dbReference>
<dbReference type="InterPro" id="IPR006641">
    <property type="entry name" value="YqgF/RNaseH-like_dom"/>
</dbReference>
<dbReference type="PANTHER" id="PTHR33317:SF4">
    <property type="entry name" value="POLYNUCLEOTIDYL TRANSFERASE, RIBONUCLEASE H-LIKE SUPERFAMILY PROTEIN"/>
    <property type="match status" value="1"/>
</dbReference>
<keyword evidence="3 5" id="KW-0540">Nuclease</keyword>
<evidence type="ECO:0000256" key="3">
    <source>
        <dbReference type="ARBA" id="ARBA00022722"/>
    </source>
</evidence>
<dbReference type="HAMAP" id="MF_00651">
    <property type="entry name" value="Nuclease_YqgF"/>
    <property type="match status" value="1"/>
</dbReference>
<dbReference type="AlphaFoldDB" id="A0A5C1YMQ7"/>
<dbReference type="Gene3D" id="3.30.420.140">
    <property type="entry name" value="YqgF/RNase H-like domain"/>
    <property type="match status" value="1"/>
</dbReference>
<dbReference type="Proteomes" id="UP000324536">
    <property type="component" value="Chromosome"/>
</dbReference>
<name>A0A5C1YMQ7_9PROT</name>
<gene>
    <name evidence="7" type="primary">ruvX</name>
    <name evidence="7" type="ORF">FLP30_05360</name>
</gene>
<dbReference type="EMBL" id="CP043506">
    <property type="protein sequence ID" value="QEO17231.1"/>
    <property type="molecule type" value="Genomic_DNA"/>
</dbReference>
<dbReference type="EC" id="3.1.-.-" evidence="5"/>
<dbReference type="GO" id="GO:0000967">
    <property type="term" value="P:rRNA 5'-end processing"/>
    <property type="evidence" value="ECO:0007669"/>
    <property type="project" value="UniProtKB-UniRule"/>
</dbReference>
<dbReference type="PANTHER" id="PTHR33317">
    <property type="entry name" value="POLYNUCLEOTIDYL TRANSFERASE, RIBONUCLEASE H-LIKE SUPERFAMILY PROTEIN"/>
    <property type="match status" value="1"/>
</dbReference>
<dbReference type="InterPro" id="IPR012337">
    <property type="entry name" value="RNaseH-like_sf"/>
</dbReference>
<dbReference type="GO" id="GO:0004518">
    <property type="term" value="F:nuclease activity"/>
    <property type="evidence" value="ECO:0007669"/>
    <property type="project" value="UniProtKB-KW"/>
</dbReference>
<keyword evidence="8" id="KW-1185">Reference proteome</keyword>
<evidence type="ECO:0000256" key="2">
    <source>
        <dbReference type="ARBA" id="ARBA00022517"/>
    </source>
</evidence>
<keyword evidence="4 5" id="KW-0378">Hydrolase</keyword>
<dbReference type="InterPro" id="IPR037027">
    <property type="entry name" value="YqgF/RNaseH-like_dom_sf"/>
</dbReference>
<dbReference type="GO" id="GO:0016788">
    <property type="term" value="F:hydrolase activity, acting on ester bonds"/>
    <property type="evidence" value="ECO:0007669"/>
    <property type="project" value="UniProtKB-UniRule"/>
</dbReference>
<keyword evidence="2 5" id="KW-0690">Ribosome biogenesis</keyword>
<evidence type="ECO:0000313" key="8">
    <source>
        <dbReference type="Proteomes" id="UP000324536"/>
    </source>
</evidence>
<protein>
    <recommendedName>
        <fullName evidence="5">Putative pre-16S rRNA nuclease</fullName>
        <ecNumber evidence="5">3.1.-.-</ecNumber>
    </recommendedName>
</protein>
<comment type="similarity">
    <text evidence="5">Belongs to the YqgF HJR family.</text>
</comment>
<dbReference type="SMART" id="SM00732">
    <property type="entry name" value="YqgFc"/>
    <property type="match status" value="1"/>
</dbReference>
<evidence type="ECO:0000256" key="1">
    <source>
        <dbReference type="ARBA" id="ARBA00022490"/>
    </source>
</evidence>
<proteinExistence type="inferred from homology"/>
<dbReference type="KEGG" id="acek:FLP30_05360"/>
<comment type="function">
    <text evidence="5">Could be a nuclease involved in processing of the 5'-end of pre-16S rRNA.</text>
</comment>
<dbReference type="NCBIfam" id="TIGR00250">
    <property type="entry name" value="RNAse_H_YqgF"/>
    <property type="match status" value="1"/>
</dbReference>
<accession>A0A5C1YMQ7</accession>
<feature type="domain" description="YqgF/RNase H-like" evidence="6">
    <location>
        <begin position="18"/>
        <end position="118"/>
    </location>
</feature>
<dbReference type="OrthoDB" id="9796140at2"/>
<dbReference type="SUPFAM" id="SSF53098">
    <property type="entry name" value="Ribonuclease H-like"/>
    <property type="match status" value="1"/>
</dbReference>
<dbReference type="RefSeq" id="WP_149278910.1">
    <property type="nucleotide sequence ID" value="NZ_CP043506.1"/>
</dbReference>
<reference evidence="7 8" key="1">
    <citation type="submission" date="2019-09" db="EMBL/GenBank/DDBJ databases">
        <title>Genome sequencing of strain KACC 21233.</title>
        <authorList>
            <person name="Heo J."/>
            <person name="Kim S.-J."/>
            <person name="Kim J.-S."/>
            <person name="Hong S.-B."/>
            <person name="Kwon S.-W."/>
        </authorList>
    </citation>
    <scope>NUCLEOTIDE SEQUENCE [LARGE SCALE GENOMIC DNA]</scope>
    <source>
        <strain evidence="7 8">KACC 21233</strain>
    </source>
</reference>
<evidence type="ECO:0000313" key="7">
    <source>
        <dbReference type="EMBL" id="QEO17231.1"/>
    </source>
</evidence>
<dbReference type="GO" id="GO:0005829">
    <property type="term" value="C:cytosol"/>
    <property type="evidence" value="ECO:0007669"/>
    <property type="project" value="TreeGrafter"/>
</dbReference>
<evidence type="ECO:0000256" key="4">
    <source>
        <dbReference type="ARBA" id="ARBA00022801"/>
    </source>
</evidence>
<evidence type="ECO:0000259" key="6">
    <source>
        <dbReference type="SMART" id="SM00732"/>
    </source>
</evidence>
<comment type="subcellular location">
    <subcellularLocation>
        <location evidence="5">Cytoplasm</location>
    </subcellularLocation>
</comment>
<dbReference type="Pfam" id="PF03652">
    <property type="entry name" value="RuvX"/>
    <property type="match status" value="1"/>
</dbReference>